<feature type="transmembrane region" description="Helical" evidence="7">
    <location>
        <begin position="412"/>
        <end position="431"/>
    </location>
</feature>
<dbReference type="PANTHER" id="PTHR30250:SF10">
    <property type="entry name" value="LIPOPOLYSACCHARIDE BIOSYNTHESIS PROTEIN WZXC"/>
    <property type="match status" value="1"/>
</dbReference>
<protein>
    <submittedName>
        <fullName evidence="8">Lipopolysaccharide biosynthesis protein</fullName>
    </submittedName>
</protein>
<dbReference type="Proteomes" id="UP001139409">
    <property type="component" value="Unassembled WGS sequence"/>
</dbReference>
<feature type="transmembrane region" description="Helical" evidence="7">
    <location>
        <begin position="115"/>
        <end position="135"/>
    </location>
</feature>
<dbReference type="InterPro" id="IPR050833">
    <property type="entry name" value="Poly_Biosynth_Transport"/>
</dbReference>
<feature type="transmembrane region" description="Helical" evidence="7">
    <location>
        <begin position="284"/>
        <end position="305"/>
    </location>
</feature>
<accession>A0A9X1HJQ7</accession>
<dbReference type="AlphaFoldDB" id="A0A9X1HJQ7"/>
<evidence type="ECO:0000256" key="2">
    <source>
        <dbReference type="ARBA" id="ARBA00007430"/>
    </source>
</evidence>
<evidence type="ECO:0000256" key="3">
    <source>
        <dbReference type="ARBA" id="ARBA00022475"/>
    </source>
</evidence>
<feature type="transmembrane region" description="Helical" evidence="7">
    <location>
        <begin position="382"/>
        <end position="400"/>
    </location>
</feature>
<keyword evidence="6 7" id="KW-0472">Membrane</keyword>
<dbReference type="RefSeq" id="WP_225696551.1">
    <property type="nucleotide sequence ID" value="NZ_JAIXNE010000001.1"/>
</dbReference>
<reference evidence="8" key="1">
    <citation type="submission" date="2021-09" db="EMBL/GenBank/DDBJ databases">
        <title>Fulvivirga sp. isolated from coastal sediment.</title>
        <authorList>
            <person name="Yu H."/>
        </authorList>
    </citation>
    <scope>NUCLEOTIDE SEQUENCE</scope>
    <source>
        <strain evidence="8">1062</strain>
    </source>
</reference>
<dbReference type="CDD" id="cd13127">
    <property type="entry name" value="MATE_tuaB_like"/>
    <property type="match status" value="1"/>
</dbReference>
<organism evidence="8 9">
    <name type="scientific">Fulvivirga sedimenti</name>
    <dbReference type="NCBI Taxonomy" id="2879465"/>
    <lineage>
        <taxon>Bacteria</taxon>
        <taxon>Pseudomonadati</taxon>
        <taxon>Bacteroidota</taxon>
        <taxon>Cytophagia</taxon>
        <taxon>Cytophagales</taxon>
        <taxon>Fulvivirgaceae</taxon>
        <taxon>Fulvivirga</taxon>
    </lineage>
</organism>
<feature type="transmembrane region" description="Helical" evidence="7">
    <location>
        <begin position="42"/>
        <end position="68"/>
    </location>
</feature>
<comment type="subcellular location">
    <subcellularLocation>
        <location evidence="1">Cell membrane</location>
        <topology evidence="1">Multi-pass membrane protein</topology>
    </subcellularLocation>
</comment>
<evidence type="ECO:0000256" key="5">
    <source>
        <dbReference type="ARBA" id="ARBA00022989"/>
    </source>
</evidence>
<dbReference type="EMBL" id="JAIXNE010000001">
    <property type="protein sequence ID" value="MCA6073434.1"/>
    <property type="molecule type" value="Genomic_DNA"/>
</dbReference>
<keyword evidence="9" id="KW-1185">Reference proteome</keyword>
<keyword evidence="3" id="KW-1003">Cell membrane</keyword>
<dbReference type="Pfam" id="PF13440">
    <property type="entry name" value="Polysacc_synt_3"/>
    <property type="match status" value="1"/>
</dbReference>
<feature type="transmembrane region" description="Helical" evidence="7">
    <location>
        <begin position="80"/>
        <end position="103"/>
    </location>
</feature>
<evidence type="ECO:0000256" key="1">
    <source>
        <dbReference type="ARBA" id="ARBA00004651"/>
    </source>
</evidence>
<feature type="transmembrane region" description="Helical" evidence="7">
    <location>
        <begin position="325"/>
        <end position="348"/>
    </location>
</feature>
<feature type="transmembrane region" description="Helical" evidence="7">
    <location>
        <begin position="174"/>
        <end position="191"/>
    </location>
</feature>
<dbReference type="PANTHER" id="PTHR30250">
    <property type="entry name" value="PST FAMILY PREDICTED COLANIC ACID TRANSPORTER"/>
    <property type="match status" value="1"/>
</dbReference>
<proteinExistence type="inferred from homology"/>
<evidence type="ECO:0000256" key="7">
    <source>
        <dbReference type="SAM" id="Phobius"/>
    </source>
</evidence>
<name>A0A9X1HJQ7_9BACT</name>
<comment type="similarity">
    <text evidence="2">Belongs to the polysaccharide synthase family.</text>
</comment>
<keyword evidence="4 7" id="KW-0812">Transmembrane</keyword>
<keyword evidence="5 7" id="KW-1133">Transmembrane helix</keyword>
<feature type="transmembrane region" description="Helical" evidence="7">
    <location>
        <begin position="147"/>
        <end position="168"/>
    </location>
</feature>
<gene>
    <name evidence="8" type="ORF">LDX50_01055</name>
</gene>
<evidence type="ECO:0000256" key="4">
    <source>
        <dbReference type="ARBA" id="ARBA00022692"/>
    </source>
</evidence>
<evidence type="ECO:0000256" key="6">
    <source>
        <dbReference type="ARBA" id="ARBA00023136"/>
    </source>
</evidence>
<feature type="transmembrane region" description="Helical" evidence="7">
    <location>
        <begin position="12"/>
        <end position="36"/>
    </location>
</feature>
<feature type="transmembrane region" description="Helical" evidence="7">
    <location>
        <begin position="360"/>
        <end position="376"/>
    </location>
</feature>
<comment type="caution">
    <text evidence="8">The sequence shown here is derived from an EMBL/GenBank/DDBJ whole genome shotgun (WGS) entry which is preliminary data.</text>
</comment>
<feature type="transmembrane region" description="Helical" evidence="7">
    <location>
        <begin position="437"/>
        <end position="455"/>
    </location>
</feature>
<evidence type="ECO:0000313" key="8">
    <source>
        <dbReference type="EMBL" id="MCA6073434.1"/>
    </source>
</evidence>
<evidence type="ECO:0000313" key="9">
    <source>
        <dbReference type="Proteomes" id="UP001139409"/>
    </source>
</evidence>
<sequence length="477" mass="53743">MSSLKKKSISGVIWSLLGTFSSQGIGFVISIILARLLTPEDFGIVGLSLVFISITQVFADFGFASALIQSKENTSKTYSSIFFLNLAFGLILFVLFQLFAPFLGDFYENPMTGDIIKWLSFNFILSGLSLVQQTILRREVDFKKLSIRQIISQLIGGLLGVVAAFYGLGVYSLVIQYLGTSVINTIVLWKISNWYPKFEFSINEIKRLAGFGSFFFLDRLLATISQRLDVLFVGKVFSPETLGYYSRADSTNNLVTTYSSKSITQVFFPVLSKVQDDPGKFEDIYYKVVSVICILSFFLSGVLFILGDEIIIGLFGVKWKPSVLIFQILVFKSFSFPLNSMMVNALLAKGKVKANFKLGLVRRLGRLIPLIFGLLYGLNELLWAIVIISYVLTLINIYFISSFLGLNLKEHFVAVFEAIPPLLLCLLLFPFIDNINLVSKVFMVLGYFIVFLGYVKIMRIKGFEFLLNQIIHRDVNK</sequence>
<dbReference type="GO" id="GO:0005886">
    <property type="term" value="C:plasma membrane"/>
    <property type="evidence" value="ECO:0007669"/>
    <property type="project" value="UniProtKB-SubCell"/>
</dbReference>